<proteinExistence type="predicted"/>
<feature type="region of interest" description="Disordered" evidence="1">
    <location>
        <begin position="107"/>
        <end position="141"/>
    </location>
</feature>
<evidence type="ECO:0000256" key="1">
    <source>
        <dbReference type="SAM" id="MobiDB-lite"/>
    </source>
</evidence>
<gene>
    <name evidence="2" type="ORF">B296_00046711</name>
</gene>
<dbReference type="Proteomes" id="UP000287651">
    <property type="component" value="Unassembled WGS sequence"/>
</dbReference>
<name>A0A426Z2V0_ENSVE</name>
<feature type="compositionally biased region" description="Basic and acidic residues" evidence="1">
    <location>
        <begin position="123"/>
        <end position="141"/>
    </location>
</feature>
<sequence>MRLSQTHFLNNGMKRGREKGGEGGNRNARVFWSIHQNQVHGQSSTGTTLGETTGHDPSFSGRPPRSAAFRLGSGVGRRGSRGGEGALVAPPALLVHKYLPAAALHAAERSVAPAEPKPTRANVGDRADRAGMRMSERPKVL</sequence>
<reference evidence="2 3" key="1">
    <citation type="journal article" date="2014" name="Agronomy (Basel)">
        <title>A Draft Genome Sequence for Ensete ventricosum, the Drought-Tolerant Tree Against Hunger.</title>
        <authorList>
            <person name="Harrison J."/>
            <person name="Moore K.A."/>
            <person name="Paszkiewicz K."/>
            <person name="Jones T."/>
            <person name="Grant M."/>
            <person name="Ambacheew D."/>
            <person name="Muzemil S."/>
            <person name="Studholme D.J."/>
        </authorList>
    </citation>
    <scope>NUCLEOTIDE SEQUENCE [LARGE SCALE GENOMIC DNA]</scope>
</reference>
<protein>
    <submittedName>
        <fullName evidence="2">Uncharacterized protein</fullName>
    </submittedName>
</protein>
<dbReference type="AlphaFoldDB" id="A0A426Z2V0"/>
<comment type="caution">
    <text evidence="2">The sequence shown here is derived from an EMBL/GenBank/DDBJ whole genome shotgun (WGS) entry which is preliminary data.</text>
</comment>
<dbReference type="EMBL" id="AMZH03008754">
    <property type="protein sequence ID" value="RRT58298.1"/>
    <property type="molecule type" value="Genomic_DNA"/>
</dbReference>
<feature type="region of interest" description="Disordered" evidence="1">
    <location>
        <begin position="1"/>
        <end position="26"/>
    </location>
</feature>
<organism evidence="2 3">
    <name type="scientific">Ensete ventricosum</name>
    <name type="common">Abyssinian banana</name>
    <name type="synonym">Musa ensete</name>
    <dbReference type="NCBI Taxonomy" id="4639"/>
    <lineage>
        <taxon>Eukaryota</taxon>
        <taxon>Viridiplantae</taxon>
        <taxon>Streptophyta</taxon>
        <taxon>Embryophyta</taxon>
        <taxon>Tracheophyta</taxon>
        <taxon>Spermatophyta</taxon>
        <taxon>Magnoliopsida</taxon>
        <taxon>Liliopsida</taxon>
        <taxon>Zingiberales</taxon>
        <taxon>Musaceae</taxon>
        <taxon>Ensete</taxon>
    </lineage>
</organism>
<evidence type="ECO:0000313" key="2">
    <source>
        <dbReference type="EMBL" id="RRT58298.1"/>
    </source>
</evidence>
<feature type="compositionally biased region" description="Gly residues" evidence="1">
    <location>
        <begin position="73"/>
        <end position="83"/>
    </location>
</feature>
<evidence type="ECO:0000313" key="3">
    <source>
        <dbReference type="Proteomes" id="UP000287651"/>
    </source>
</evidence>
<accession>A0A426Z2V0</accession>
<feature type="region of interest" description="Disordered" evidence="1">
    <location>
        <begin position="38"/>
        <end position="83"/>
    </location>
</feature>